<evidence type="ECO:0000256" key="1">
    <source>
        <dbReference type="ARBA" id="ARBA00023002"/>
    </source>
</evidence>
<dbReference type="PRINTS" id="PR00069">
    <property type="entry name" value="ALDKETRDTASE"/>
</dbReference>
<dbReference type="InterPro" id="IPR050523">
    <property type="entry name" value="AKR_Detox_Biosynth"/>
</dbReference>
<dbReference type="InterPro" id="IPR020471">
    <property type="entry name" value="AKR"/>
</dbReference>
<dbReference type="GO" id="GO:0005829">
    <property type="term" value="C:cytosol"/>
    <property type="evidence" value="ECO:0007669"/>
    <property type="project" value="TreeGrafter"/>
</dbReference>
<dbReference type="GO" id="GO:0016491">
    <property type="term" value="F:oxidoreductase activity"/>
    <property type="evidence" value="ECO:0007669"/>
    <property type="project" value="UniProtKB-KW"/>
</dbReference>
<dbReference type="PANTHER" id="PTHR43364">
    <property type="entry name" value="NADH-SPECIFIC METHYLGLYOXAL REDUCTASE-RELATED"/>
    <property type="match status" value="1"/>
</dbReference>
<dbReference type="Pfam" id="PF00248">
    <property type="entry name" value="Aldo_ket_red"/>
    <property type="match status" value="1"/>
</dbReference>
<evidence type="ECO:0000313" key="4">
    <source>
        <dbReference type="Proteomes" id="UP000179769"/>
    </source>
</evidence>
<accession>A0A1S1PGS1</accession>
<dbReference type="AlphaFoldDB" id="A0A1S1PGS1"/>
<evidence type="ECO:0000259" key="2">
    <source>
        <dbReference type="Pfam" id="PF00248"/>
    </source>
</evidence>
<protein>
    <submittedName>
        <fullName evidence="3">Aldo/keto reductase</fullName>
    </submittedName>
</protein>
<dbReference type="InterPro" id="IPR036812">
    <property type="entry name" value="NAD(P)_OxRdtase_dom_sf"/>
</dbReference>
<dbReference type="Proteomes" id="UP000179769">
    <property type="component" value="Unassembled WGS sequence"/>
</dbReference>
<dbReference type="PROSITE" id="PS51257">
    <property type="entry name" value="PROKAR_LIPOPROTEIN"/>
    <property type="match status" value="1"/>
</dbReference>
<dbReference type="Gene3D" id="3.20.20.100">
    <property type="entry name" value="NADP-dependent oxidoreductase domain"/>
    <property type="match status" value="1"/>
</dbReference>
<dbReference type="InterPro" id="IPR023210">
    <property type="entry name" value="NADP_OxRdtase_dom"/>
</dbReference>
<proteinExistence type="predicted"/>
<dbReference type="RefSeq" id="WP_071066267.1">
    <property type="nucleotide sequence ID" value="NZ_MAXA01000250.1"/>
</dbReference>
<comment type="caution">
    <text evidence="3">The sequence shown here is derived from an EMBL/GenBank/DDBJ whole genome shotgun (WGS) entry which is preliminary data.</text>
</comment>
<keyword evidence="4" id="KW-1185">Reference proteome</keyword>
<dbReference type="OrthoDB" id="3664926at2"/>
<sequence>MRTRPLGSAGPAVSIVGLGCNNFGARLGAAESAAVVHAALDLGITHFDTAEMYGDGASEEFLGAALGSRRDAAVIATKVLPRPRDEQYTPGALRRRILSGCEDSLRRLGTDRIDVYYQHFPDAEAPLSEAMETFEELVRSGKVLSIACSNVSAEQIEARAAFATERDVAPFVAAQIEWSLLRRAVEAEIVPAALKADMGIVPYFPLASGMLSGKYRAGEPFPAGSRLASSSYFAAMATEENFAYLDALIAFATDRGHSVLELAIAWLAAQDGVASVIAGATSPEQVSANAAAAGWSLTEDDLAALPQPAAG</sequence>
<keyword evidence="1" id="KW-0560">Oxidoreductase</keyword>
<name>A0A1S1PGS1_9ACTN</name>
<organism evidence="3 4">
    <name type="scientific">Parafrankia soli</name>
    <dbReference type="NCBI Taxonomy" id="2599596"/>
    <lineage>
        <taxon>Bacteria</taxon>
        <taxon>Bacillati</taxon>
        <taxon>Actinomycetota</taxon>
        <taxon>Actinomycetes</taxon>
        <taxon>Frankiales</taxon>
        <taxon>Frankiaceae</taxon>
        <taxon>Parafrankia</taxon>
    </lineage>
</organism>
<dbReference type="EMBL" id="MAXA01000250">
    <property type="protein sequence ID" value="OHV22103.1"/>
    <property type="molecule type" value="Genomic_DNA"/>
</dbReference>
<gene>
    <name evidence="3" type="ORF">BBK14_26015</name>
</gene>
<reference evidence="4" key="1">
    <citation type="submission" date="2016-07" db="EMBL/GenBank/DDBJ databases">
        <title>Frankia sp. NRRL B-16219 Genome sequencing.</title>
        <authorList>
            <person name="Ghodhbane-Gtari F."/>
            <person name="Swanson E."/>
            <person name="Gueddou A."/>
            <person name="Louati M."/>
            <person name="Nouioui I."/>
            <person name="Hezbri K."/>
            <person name="Abebe-Akele F."/>
            <person name="Simpson S."/>
            <person name="Morris K."/>
            <person name="Thomas K."/>
            <person name="Gtari M."/>
            <person name="Tisa L.S."/>
        </authorList>
    </citation>
    <scope>NUCLEOTIDE SEQUENCE [LARGE SCALE GENOMIC DNA]</scope>
    <source>
        <strain evidence="4">NRRL B-16219</strain>
    </source>
</reference>
<dbReference type="PANTHER" id="PTHR43364:SF4">
    <property type="entry name" value="NAD(P)-LINKED OXIDOREDUCTASE SUPERFAMILY PROTEIN"/>
    <property type="match status" value="1"/>
</dbReference>
<dbReference type="SUPFAM" id="SSF51430">
    <property type="entry name" value="NAD(P)-linked oxidoreductase"/>
    <property type="match status" value="1"/>
</dbReference>
<evidence type="ECO:0000313" key="3">
    <source>
        <dbReference type="EMBL" id="OHV22103.1"/>
    </source>
</evidence>
<feature type="domain" description="NADP-dependent oxidoreductase" evidence="2">
    <location>
        <begin position="16"/>
        <end position="305"/>
    </location>
</feature>